<proteinExistence type="predicted"/>
<protein>
    <submittedName>
        <fullName evidence="1">Tautomerase family protein</fullName>
    </submittedName>
</protein>
<dbReference type="SUPFAM" id="SSF55331">
    <property type="entry name" value="Tautomerase/MIF"/>
    <property type="match status" value="1"/>
</dbReference>
<name>A0ABT5GH96_9MICO</name>
<dbReference type="InterPro" id="IPR014347">
    <property type="entry name" value="Tautomerase/MIF_sf"/>
</dbReference>
<organism evidence="1 2">
    <name type="scientific">Intrasporangium calvum</name>
    <dbReference type="NCBI Taxonomy" id="53358"/>
    <lineage>
        <taxon>Bacteria</taxon>
        <taxon>Bacillati</taxon>
        <taxon>Actinomycetota</taxon>
        <taxon>Actinomycetes</taxon>
        <taxon>Micrococcales</taxon>
        <taxon>Intrasporangiaceae</taxon>
        <taxon>Intrasporangium</taxon>
    </lineage>
</organism>
<evidence type="ECO:0000313" key="1">
    <source>
        <dbReference type="EMBL" id="MDC5697195.1"/>
    </source>
</evidence>
<dbReference type="PANTHER" id="PTHR38460:SF1">
    <property type="entry name" value="TAUTOMERASE YOLI-RELATED"/>
    <property type="match status" value="1"/>
</dbReference>
<dbReference type="Pfam" id="PF14552">
    <property type="entry name" value="Tautomerase_2"/>
    <property type="match status" value="1"/>
</dbReference>
<gene>
    <name evidence="1" type="ORF">OO014_07980</name>
</gene>
<comment type="caution">
    <text evidence="1">The sequence shown here is derived from an EMBL/GenBank/DDBJ whole genome shotgun (WGS) entry which is preliminary data.</text>
</comment>
<dbReference type="Gene3D" id="3.30.429.10">
    <property type="entry name" value="Macrophage Migration Inhibitory Factor"/>
    <property type="match status" value="1"/>
</dbReference>
<dbReference type="RefSeq" id="WP_272461770.1">
    <property type="nucleotide sequence ID" value="NZ_JAPFQL010000027.1"/>
</dbReference>
<dbReference type="EMBL" id="JAPFQL010000027">
    <property type="protein sequence ID" value="MDC5697195.1"/>
    <property type="molecule type" value="Genomic_DNA"/>
</dbReference>
<accession>A0ABT5GH96</accession>
<reference evidence="1 2" key="1">
    <citation type="submission" date="2022-11" db="EMBL/GenBank/DDBJ databases">
        <title>Anaerobic phenanthrene biodegradation by a DNRA strain PheN6.</title>
        <authorList>
            <person name="Zhang Z."/>
        </authorList>
    </citation>
    <scope>NUCLEOTIDE SEQUENCE [LARGE SCALE GENOMIC DNA]</scope>
    <source>
        <strain evidence="1 2">PheN6</strain>
    </source>
</reference>
<dbReference type="Proteomes" id="UP001150259">
    <property type="component" value="Unassembled WGS sequence"/>
</dbReference>
<keyword evidence="2" id="KW-1185">Reference proteome</keyword>
<dbReference type="PANTHER" id="PTHR38460">
    <property type="entry name" value="TAUTOMERASE YOLI-RELATED"/>
    <property type="match status" value="1"/>
</dbReference>
<sequence length="130" mass="14437">MPSTLIEVRRSYTADQQVALIDAVHAALVAAFRIPHEDRFIRLMEFEPHAMVNGLHAGVADTYTRVTIDCFAGRSIDAKRALYREVVERLGAHGIPREHISILLRESPPENWGAGGLPASDYDLGFDINV</sequence>
<dbReference type="InterPro" id="IPR037479">
    <property type="entry name" value="Tauto_MSAD"/>
</dbReference>
<evidence type="ECO:0000313" key="2">
    <source>
        <dbReference type="Proteomes" id="UP001150259"/>
    </source>
</evidence>